<evidence type="ECO:0000313" key="3">
    <source>
        <dbReference type="Proteomes" id="UP000727993"/>
    </source>
</evidence>
<reference evidence="2 3" key="1">
    <citation type="submission" date="2020-10" db="EMBL/GenBank/DDBJ databases">
        <title>Connecting structure to function with the recovery of over 1000 high-quality activated sludge metagenome-assembled genomes encoding full-length rRNA genes using long-read sequencing.</title>
        <authorList>
            <person name="Singleton C.M."/>
            <person name="Petriglieri F."/>
            <person name="Kristensen J.M."/>
            <person name="Kirkegaard R.H."/>
            <person name="Michaelsen T.Y."/>
            <person name="Andersen M.H."/>
            <person name="Karst S.M."/>
            <person name="Dueholm M.S."/>
            <person name="Nielsen P.H."/>
            <person name="Albertsen M."/>
        </authorList>
    </citation>
    <scope>NUCLEOTIDE SEQUENCE [LARGE SCALE GENOMIC DNA]</scope>
    <source>
        <strain evidence="2">Lyne_18-Q3-R50-59_MAXAC.006</strain>
    </source>
</reference>
<dbReference type="AlphaFoldDB" id="A0A936NE97"/>
<dbReference type="Pfam" id="PF06089">
    <property type="entry name" value="Asparaginase_II"/>
    <property type="match status" value="2"/>
</dbReference>
<dbReference type="PANTHER" id="PTHR42110:SF1">
    <property type="entry name" value="L-ASPARAGINASE, PUTATIVE (AFU_ORTHOLOGUE AFUA_3G11890)-RELATED"/>
    <property type="match status" value="1"/>
</dbReference>
<dbReference type="PANTHER" id="PTHR42110">
    <property type="entry name" value="L-ASPARAGINASE, PUTATIVE (AFU_ORTHOLOGUE AFUA_3G11890)-RELATED"/>
    <property type="match status" value="1"/>
</dbReference>
<sequence>MSSVTVVMELTWCRGVYPDSANRMVVAVTRPDGSVLPDPRCDPDRRAFVRSAAKPAQAVGPVLDGTLERFGLDERHLAVACGSHNGSEVHTSLVVEILDAASVPHDALTPGDDGQGGPLQHQCSGNHALVLAWCAANGWPVDGYLQSDHPAQATMDRWVTWWLGVEPERAPDGCGMVAYRVALADSARAFGRLARAAAETVDDVRATFVLPSEHTTTRSDRAEPSSSTGRGGAHRSSVVGDEAEALVALGRCGAAMAAHPELVRWPGQLDTELMLAAGDEGLVAKCGAEGFWACGTAGGWGLALRVLDGAVRAWPPAGMWAVRTLLADVLDSDLATPALDAIADPPVLDGKGATVGGLAVTDAQR</sequence>
<name>A0A936NE97_9ACTN</name>
<dbReference type="Proteomes" id="UP000727993">
    <property type="component" value="Unassembled WGS sequence"/>
</dbReference>
<evidence type="ECO:0000256" key="1">
    <source>
        <dbReference type="SAM" id="MobiDB-lite"/>
    </source>
</evidence>
<dbReference type="InterPro" id="IPR010349">
    <property type="entry name" value="Asparaginase_II"/>
</dbReference>
<comment type="caution">
    <text evidence="2">The sequence shown here is derived from an EMBL/GenBank/DDBJ whole genome shotgun (WGS) entry which is preliminary data.</text>
</comment>
<proteinExistence type="predicted"/>
<evidence type="ECO:0000313" key="2">
    <source>
        <dbReference type="EMBL" id="MBK9297274.1"/>
    </source>
</evidence>
<accession>A0A936NE97</accession>
<dbReference type="EMBL" id="JADJZA010000007">
    <property type="protein sequence ID" value="MBK9297274.1"/>
    <property type="molecule type" value="Genomic_DNA"/>
</dbReference>
<feature type="region of interest" description="Disordered" evidence="1">
    <location>
        <begin position="212"/>
        <end position="238"/>
    </location>
</feature>
<gene>
    <name evidence="2" type="ORF">IPN02_10690</name>
</gene>
<organism evidence="2 3">
    <name type="scientific">Candidatus Neomicrothrix subdominans</name>
    <dbReference type="NCBI Taxonomy" id="2954438"/>
    <lineage>
        <taxon>Bacteria</taxon>
        <taxon>Bacillati</taxon>
        <taxon>Actinomycetota</taxon>
        <taxon>Acidimicrobiia</taxon>
        <taxon>Acidimicrobiales</taxon>
        <taxon>Microthrixaceae</taxon>
        <taxon>Candidatus Neomicrothrix</taxon>
    </lineage>
</organism>
<protein>
    <submittedName>
        <fullName evidence="2">Asparaginase</fullName>
    </submittedName>
</protein>